<evidence type="ECO:0000313" key="1">
    <source>
        <dbReference type="EMBL" id="CDW43308.1"/>
    </source>
</evidence>
<reference evidence="1" key="1">
    <citation type="submission" date="2014-05" db="EMBL/GenBank/DDBJ databases">
        <authorList>
            <person name="Chronopoulou M."/>
        </authorList>
    </citation>
    <scope>NUCLEOTIDE SEQUENCE</scope>
    <source>
        <tissue evidence="1">Whole organism</tissue>
    </source>
</reference>
<feature type="non-terminal residue" evidence="1">
    <location>
        <position position="1"/>
    </location>
</feature>
<dbReference type="EMBL" id="HACA01025947">
    <property type="protein sequence ID" value="CDW43308.1"/>
    <property type="molecule type" value="Transcribed_RNA"/>
</dbReference>
<name>A0A0K2UYF7_LEPSM</name>
<accession>A0A0K2UYF7</accession>
<proteinExistence type="predicted"/>
<dbReference type="AlphaFoldDB" id="A0A0K2UYF7"/>
<organism evidence="1">
    <name type="scientific">Lepeophtheirus salmonis</name>
    <name type="common">Salmon louse</name>
    <name type="synonym">Caligus salmonis</name>
    <dbReference type="NCBI Taxonomy" id="72036"/>
    <lineage>
        <taxon>Eukaryota</taxon>
        <taxon>Metazoa</taxon>
        <taxon>Ecdysozoa</taxon>
        <taxon>Arthropoda</taxon>
        <taxon>Crustacea</taxon>
        <taxon>Multicrustacea</taxon>
        <taxon>Hexanauplia</taxon>
        <taxon>Copepoda</taxon>
        <taxon>Siphonostomatoida</taxon>
        <taxon>Caligidae</taxon>
        <taxon>Lepeophtheirus</taxon>
    </lineage>
</organism>
<sequence length="114" mass="12927">QHQCSVPLNFHLVINEDQLCRSHGTASNLPNREKNITQTIALIKLKDTKPPVKDIVWFFSHEKNLCNSKNNEWLEKIPKIVLGSGKPSNHSKLWFLALLVAKVTLFPSSLSSRV</sequence>
<protein>
    <submittedName>
        <fullName evidence="1">Uncharacterized protein</fullName>
    </submittedName>
</protein>